<dbReference type="PIRSF" id="PIRSF004491">
    <property type="entry name" value="FAD_Synth"/>
    <property type="match status" value="1"/>
</dbReference>
<evidence type="ECO:0000256" key="1">
    <source>
        <dbReference type="ARBA" id="ARBA00002121"/>
    </source>
</evidence>
<evidence type="ECO:0000256" key="9">
    <source>
        <dbReference type="ARBA" id="ARBA00022777"/>
    </source>
</evidence>
<dbReference type="SMART" id="SM00904">
    <property type="entry name" value="Flavokinase"/>
    <property type="match status" value="1"/>
</dbReference>
<evidence type="ECO:0000256" key="3">
    <source>
        <dbReference type="ARBA" id="ARBA00005201"/>
    </source>
</evidence>
<evidence type="ECO:0000256" key="7">
    <source>
        <dbReference type="ARBA" id="ARBA00022695"/>
    </source>
</evidence>
<dbReference type="Gene3D" id="3.40.50.620">
    <property type="entry name" value="HUPs"/>
    <property type="match status" value="1"/>
</dbReference>
<evidence type="ECO:0000313" key="18">
    <source>
        <dbReference type="Proteomes" id="UP000199657"/>
    </source>
</evidence>
<dbReference type="InterPro" id="IPR002606">
    <property type="entry name" value="Riboflavin_kinase_bac"/>
</dbReference>
<comment type="catalytic activity">
    <reaction evidence="14 15">
        <text>FMN + ATP + H(+) = FAD + diphosphate</text>
        <dbReference type="Rhea" id="RHEA:17237"/>
        <dbReference type="ChEBI" id="CHEBI:15378"/>
        <dbReference type="ChEBI" id="CHEBI:30616"/>
        <dbReference type="ChEBI" id="CHEBI:33019"/>
        <dbReference type="ChEBI" id="CHEBI:57692"/>
        <dbReference type="ChEBI" id="CHEBI:58210"/>
        <dbReference type="EC" id="2.7.7.2"/>
    </reaction>
</comment>
<dbReference type="InterPro" id="IPR023465">
    <property type="entry name" value="Riboflavin_kinase_dom_sf"/>
</dbReference>
<sequence length="318" mass="35512">MELIRGQYNLKPHHRGCVATIGNFDGVHLGHQCILKRLREAGDRLGLPTLAMSFEPHPLEVFRPEEAPARITPLRDKACALETAGVDRFLCLPFRPSLSGMAPETFIEDLLLRRLGVQFLIVGDDFRFGHRRAGDFATLEAASHAHGFELERTPTFEIDGARASSTRVREALERGDLVLAERLLGHPYQLSGRVVNGDRIGRELGFPTANIRLRRRPTMDAILVADIDIGDGAGPRPGIASMGTRPTVNGTRALLEVYLLDFSGDLYGRHLTVTFRHWLRGQERYDSLDALREQIARDVDDARAWYHAHGVRRSATDA</sequence>
<keyword evidence="9 15" id="KW-0418">Kinase</keyword>
<dbReference type="Pfam" id="PF01687">
    <property type="entry name" value="Flavokinase"/>
    <property type="match status" value="1"/>
</dbReference>
<gene>
    <name evidence="17" type="ORF">SAMN04488052_102439</name>
</gene>
<keyword evidence="5 15" id="KW-0288">FMN</keyword>
<feature type="domain" description="Riboflavin kinase" evidence="16">
    <location>
        <begin position="183"/>
        <end position="307"/>
    </location>
</feature>
<evidence type="ECO:0000256" key="12">
    <source>
        <dbReference type="ARBA" id="ARBA00023268"/>
    </source>
</evidence>
<dbReference type="InterPro" id="IPR015865">
    <property type="entry name" value="Riboflavin_kinase_bac/euk"/>
</dbReference>
<keyword evidence="12" id="KW-0511">Multifunctional enzyme</keyword>
<organism evidence="17 18">
    <name type="scientific">Aquisalimonas asiatica</name>
    <dbReference type="NCBI Taxonomy" id="406100"/>
    <lineage>
        <taxon>Bacteria</taxon>
        <taxon>Pseudomonadati</taxon>
        <taxon>Pseudomonadota</taxon>
        <taxon>Gammaproteobacteria</taxon>
        <taxon>Chromatiales</taxon>
        <taxon>Ectothiorhodospiraceae</taxon>
        <taxon>Aquisalimonas</taxon>
    </lineage>
</organism>
<dbReference type="STRING" id="406100.SAMN04488052_102439"/>
<keyword evidence="8 15" id="KW-0547">Nucleotide-binding</keyword>
<dbReference type="PANTHER" id="PTHR22749">
    <property type="entry name" value="RIBOFLAVIN KINASE/FMN ADENYLYLTRANSFERASE"/>
    <property type="match status" value="1"/>
</dbReference>
<dbReference type="Proteomes" id="UP000199657">
    <property type="component" value="Unassembled WGS sequence"/>
</dbReference>
<dbReference type="NCBIfam" id="TIGR00083">
    <property type="entry name" value="ribF"/>
    <property type="match status" value="1"/>
</dbReference>
<dbReference type="InterPro" id="IPR014729">
    <property type="entry name" value="Rossmann-like_a/b/a_fold"/>
</dbReference>
<dbReference type="RefSeq" id="WP_091641273.1">
    <property type="nucleotide sequence ID" value="NZ_FOEG01000002.1"/>
</dbReference>
<accession>A0A1H8S2W9</accession>
<evidence type="ECO:0000256" key="15">
    <source>
        <dbReference type="PIRNR" id="PIRNR004491"/>
    </source>
</evidence>
<evidence type="ECO:0000256" key="14">
    <source>
        <dbReference type="ARBA" id="ARBA00049494"/>
    </source>
</evidence>
<dbReference type="GO" id="GO:0008531">
    <property type="term" value="F:riboflavin kinase activity"/>
    <property type="evidence" value="ECO:0007669"/>
    <property type="project" value="UniProtKB-UniRule"/>
</dbReference>
<keyword evidence="10 15" id="KW-0274">FAD</keyword>
<evidence type="ECO:0000256" key="13">
    <source>
        <dbReference type="ARBA" id="ARBA00047880"/>
    </source>
</evidence>
<dbReference type="EC" id="2.7.1.26" evidence="15"/>
<dbReference type="InterPro" id="IPR023468">
    <property type="entry name" value="Riboflavin_kinase"/>
</dbReference>
<keyword evidence="7 15" id="KW-0548">Nucleotidyltransferase</keyword>
<protein>
    <recommendedName>
        <fullName evidence="15">Riboflavin biosynthesis protein</fullName>
    </recommendedName>
    <domain>
        <recommendedName>
            <fullName evidence="15">Riboflavin kinase</fullName>
            <ecNumber evidence="15">2.7.1.26</ecNumber>
        </recommendedName>
        <alternativeName>
            <fullName evidence="15">Flavokinase</fullName>
        </alternativeName>
    </domain>
    <domain>
        <recommendedName>
            <fullName evidence="15">FMN adenylyltransferase</fullName>
            <ecNumber evidence="15">2.7.7.2</ecNumber>
        </recommendedName>
        <alternativeName>
            <fullName evidence="15">FAD pyrophosphorylase</fullName>
        </alternativeName>
        <alternativeName>
            <fullName evidence="15">FAD synthase</fullName>
        </alternativeName>
    </domain>
</protein>
<dbReference type="NCBIfam" id="NF004159">
    <property type="entry name" value="PRK05627.1-2"/>
    <property type="match status" value="1"/>
</dbReference>
<dbReference type="Pfam" id="PF06574">
    <property type="entry name" value="FAD_syn"/>
    <property type="match status" value="1"/>
</dbReference>
<comment type="function">
    <text evidence="1">Catalyzes the phosphorylation of riboflavin to FMN followed by the adenylation of FMN to FAD.</text>
</comment>
<dbReference type="UniPathway" id="UPA00276">
    <property type="reaction ID" value="UER00406"/>
</dbReference>
<comment type="catalytic activity">
    <reaction evidence="13 15">
        <text>riboflavin + ATP = FMN + ADP + H(+)</text>
        <dbReference type="Rhea" id="RHEA:14357"/>
        <dbReference type="ChEBI" id="CHEBI:15378"/>
        <dbReference type="ChEBI" id="CHEBI:30616"/>
        <dbReference type="ChEBI" id="CHEBI:57986"/>
        <dbReference type="ChEBI" id="CHEBI:58210"/>
        <dbReference type="ChEBI" id="CHEBI:456216"/>
        <dbReference type="EC" id="2.7.1.26"/>
    </reaction>
</comment>
<dbReference type="AlphaFoldDB" id="A0A1H8S2W9"/>
<dbReference type="EMBL" id="FOEG01000002">
    <property type="protein sequence ID" value="SEO73041.1"/>
    <property type="molecule type" value="Genomic_DNA"/>
</dbReference>
<name>A0A1H8S2W9_9GAMM</name>
<evidence type="ECO:0000256" key="11">
    <source>
        <dbReference type="ARBA" id="ARBA00022840"/>
    </source>
</evidence>
<dbReference type="GO" id="GO:0003919">
    <property type="term" value="F:FMN adenylyltransferase activity"/>
    <property type="evidence" value="ECO:0007669"/>
    <property type="project" value="UniProtKB-UniRule"/>
</dbReference>
<evidence type="ECO:0000256" key="2">
    <source>
        <dbReference type="ARBA" id="ARBA00004726"/>
    </source>
</evidence>
<reference evidence="17 18" key="1">
    <citation type="submission" date="2016-10" db="EMBL/GenBank/DDBJ databases">
        <authorList>
            <person name="de Groot N.N."/>
        </authorList>
    </citation>
    <scope>NUCLEOTIDE SEQUENCE [LARGE SCALE GENOMIC DNA]</scope>
    <source>
        <strain evidence="17 18">CGMCC 1.6291</strain>
    </source>
</reference>
<evidence type="ECO:0000256" key="5">
    <source>
        <dbReference type="ARBA" id="ARBA00022643"/>
    </source>
</evidence>
<dbReference type="GO" id="GO:0006747">
    <property type="term" value="P:FAD biosynthetic process"/>
    <property type="evidence" value="ECO:0007669"/>
    <property type="project" value="UniProtKB-UniRule"/>
</dbReference>
<proteinExistence type="inferred from homology"/>
<dbReference type="InterPro" id="IPR015864">
    <property type="entry name" value="FAD_synthase"/>
</dbReference>
<dbReference type="UniPathway" id="UPA00277">
    <property type="reaction ID" value="UER00407"/>
</dbReference>
<dbReference type="OrthoDB" id="9803667at2"/>
<evidence type="ECO:0000256" key="6">
    <source>
        <dbReference type="ARBA" id="ARBA00022679"/>
    </source>
</evidence>
<dbReference type="GO" id="GO:0005524">
    <property type="term" value="F:ATP binding"/>
    <property type="evidence" value="ECO:0007669"/>
    <property type="project" value="UniProtKB-UniRule"/>
</dbReference>
<keyword evidence="11 15" id="KW-0067">ATP-binding</keyword>
<dbReference type="PANTHER" id="PTHR22749:SF6">
    <property type="entry name" value="RIBOFLAVIN KINASE"/>
    <property type="match status" value="1"/>
</dbReference>
<evidence type="ECO:0000313" key="17">
    <source>
        <dbReference type="EMBL" id="SEO73041.1"/>
    </source>
</evidence>
<dbReference type="NCBIfam" id="NF004163">
    <property type="entry name" value="PRK05627.1-6"/>
    <property type="match status" value="1"/>
</dbReference>
<dbReference type="FunFam" id="3.40.50.620:FF:000021">
    <property type="entry name" value="Riboflavin biosynthesis protein"/>
    <property type="match status" value="1"/>
</dbReference>
<dbReference type="SUPFAM" id="SSF52374">
    <property type="entry name" value="Nucleotidylyl transferase"/>
    <property type="match status" value="1"/>
</dbReference>
<comment type="similarity">
    <text evidence="15">Belongs to the ribF family.</text>
</comment>
<keyword evidence="4 15" id="KW-0285">Flavoprotein</keyword>
<dbReference type="GO" id="GO:0009231">
    <property type="term" value="P:riboflavin biosynthetic process"/>
    <property type="evidence" value="ECO:0007669"/>
    <property type="project" value="InterPro"/>
</dbReference>
<keyword evidence="18" id="KW-1185">Reference proteome</keyword>
<dbReference type="CDD" id="cd02064">
    <property type="entry name" value="FAD_synthetase_N"/>
    <property type="match status" value="1"/>
</dbReference>
<evidence type="ECO:0000259" key="16">
    <source>
        <dbReference type="SMART" id="SM00904"/>
    </source>
</evidence>
<evidence type="ECO:0000256" key="10">
    <source>
        <dbReference type="ARBA" id="ARBA00022827"/>
    </source>
</evidence>
<comment type="pathway">
    <text evidence="2 15">Cofactor biosynthesis; FAD biosynthesis; FAD from FMN: step 1/1.</text>
</comment>
<dbReference type="EC" id="2.7.7.2" evidence="15"/>
<dbReference type="SUPFAM" id="SSF82114">
    <property type="entry name" value="Riboflavin kinase-like"/>
    <property type="match status" value="1"/>
</dbReference>
<evidence type="ECO:0000256" key="4">
    <source>
        <dbReference type="ARBA" id="ARBA00022630"/>
    </source>
</evidence>
<evidence type="ECO:0000256" key="8">
    <source>
        <dbReference type="ARBA" id="ARBA00022741"/>
    </source>
</evidence>
<comment type="pathway">
    <text evidence="3 15">Cofactor biosynthesis; FMN biosynthesis; FMN from riboflavin (ATP route): step 1/1.</text>
</comment>
<dbReference type="Gene3D" id="2.40.30.30">
    <property type="entry name" value="Riboflavin kinase-like"/>
    <property type="match status" value="1"/>
</dbReference>
<keyword evidence="6 15" id="KW-0808">Transferase</keyword>
<dbReference type="NCBIfam" id="NF004160">
    <property type="entry name" value="PRK05627.1-3"/>
    <property type="match status" value="1"/>
</dbReference>
<dbReference type="GO" id="GO:0009398">
    <property type="term" value="P:FMN biosynthetic process"/>
    <property type="evidence" value="ECO:0007669"/>
    <property type="project" value="UniProtKB-UniRule"/>
</dbReference>